<sequence length="85" mass="10096">MKLIDLKGFIDKGDLQIINHKSGETLRINNKRIDITLNQNEVVTFYKQSFKFMYNNIELFTTYGEWIVDNIYKVNNNLCVDIFNN</sequence>
<protein>
    <submittedName>
        <fullName evidence="1">Uncharacterized protein</fullName>
    </submittedName>
</protein>
<proteinExistence type="predicted"/>
<evidence type="ECO:0000313" key="1">
    <source>
        <dbReference type="EMBL" id="BAO04942.1"/>
    </source>
</evidence>
<dbReference type="HOGENOM" id="CLU_2506826_0_0_9"/>
<dbReference type="EMBL" id="BA000058">
    <property type="protein sequence ID" value="BAO04942.1"/>
    <property type="molecule type" value="Genomic_DNA"/>
</dbReference>
<reference evidence="1" key="1">
    <citation type="submission" date="2013-10" db="EMBL/GenBank/DDBJ databases">
        <title>Draft genome sequence of Clostridium botulinum type B strain Osaka05.</title>
        <authorList>
            <person name="Sakaguchi Y."/>
            <person name="Hosomi K."/>
            <person name="Uchiyama J."/>
            <person name="Ogura Y."/>
            <person name="Sakaguchi M."/>
            <person name="Kohda T."/>
            <person name="Mukamoto M."/>
            <person name="Misawa N."/>
            <person name="Matsuzaki S."/>
            <person name="Hayashi T."/>
            <person name="Kozaki S."/>
        </authorList>
    </citation>
    <scope>NUCLEOTIDE SEQUENCE</scope>
    <source>
        <strain evidence="1">Osaka05</strain>
    </source>
</reference>
<accession>A0A060N509</accession>
<organism evidence="1">
    <name type="scientific">Clostridium botulinum B str. Osaka05</name>
    <dbReference type="NCBI Taxonomy" id="1407017"/>
    <lineage>
        <taxon>Bacteria</taxon>
        <taxon>Bacillati</taxon>
        <taxon>Bacillota</taxon>
        <taxon>Clostridia</taxon>
        <taxon>Eubacteriales</taxon>
        <taxon>Clostridiaceae</taxon>
        <taxon>Clostridium</taxon>
    </lineage>
</organism>
<dbReference type="AlphaFoldDB" id="A0A060N509"/>
<dbReference type="RefSeq" id="WP_030032032.1">
    <property type="nucleotide sequence ID" value="NZ_BA000058.1"/>
</dbReference>
<dbReference type="Proteomes" id="UP000054164">
    <property type="component" value="Unassembled WGS sequence"/>
</dbReference>
<gene>
    <name evidence="1" type="ORF">CBO05P1_223</name>
</gene>
<name>A0A060N509_CLOBO</name>